<evidence type="ECO:0000313" key="6">
    <source>
        <dbReference type="Proteomes" id="UP000464718"/>
    </source>
</evidence>
<dbReference type="AlphaFoldDB" id="A0A1Y1BAW2"/>
<dbReference type="Proteomes" id="UP000464718">
    <property type="component" value="Plasmid pvpsd2016-1"/>
</dbReference>
<geneLocation type="plasmid" evidence="3">
    <name>pVPE61b</name>
</geneLocation>
<geneLocation type="plasmid" evidence="2">
    <name>pVP2HP</name>
</geneLocation>
<dbReference type="EMBL" id="AP014861">
    <property type="protein sequence ID" value="BAX57050.1"/>
    <property type="molecule type" value="Genomic_DNA"/>
</dbReference>
<reference evidence="5 6" key="2">
    <citation type="submission" date="2018-12" db="EMBL/GenBank/DDBJ databases">
        <title>Genomic insights into the evolutionary origins and pathogenicity of five Vibrio parahaemolyticus strains isolated from the shrimp with acute hepatopancreatic necrosis disease (AHPND).</title>
        <authorList>
            <person name="Yang Q."/>
            <person name="Dong X."/>
            <person name="Xie G."/>
            <person name="Fu S."/>
            <person name="Zou P."/>
            <person name="Sun J."/>
            <person name="Wang Y."/>
            <person name="Huang J."/>
        </authorList>
    </citation>
    <scope>NUCLEOTIDE SEQUENCE [LARGE SCALE GENOMIC DNA]</scope>
    <source>
        <strain evidence="5 6">20160303005-1</strain>
        <plasmid evidence="5">pVPSD2016-1</plasmid>
        <plasmid evidence="6">pvpsd2016-1</plasmid>
    </source>
</reference>
<dbReference type="RefSeq" id="WP_025789491.1">
    <property type="nucleotide sequence ID" value="NZ_AP014859.1"/>
</dbReference>
<evidence type="ECO:0000313" key="2">
    <source>
        <dbReference type="EMBL" id="BAX56789.1"/>
    </source>
</evidence>
<accession>A0A1Y1BAW2</accession>
<proteinExistence type="predicted"/>
<dbReference type="EMBL" id="JABCLD010000333">
    <property type="protein sequence ID" value="NMU24457.1"/>
    <property type="molecule type" value="Genomic_DNA"/>
</dbReference>
<feature type="signal peptide" evidence="1">
    <location>
        <begin position="1"/>
        <end position="22"/>
    </location>
</feature>
<geneLocation type="plasmid" evidence="6">
    <name>pvpsd2016-1</name>
</geneLocation>
<dbReference type="Proteomes" id="UP000555836">
    <property type="component" value="Unassembled WGS sequence"/>
</dbReference>
<protein>
    <submittedName>
        <fullName evidence="3">Uncharacterized protein</fullName>
    </submittedName>
</protein>
<reference evidence="3" key="1">
    <citation type="journal article" date="2017" name="Infect. Genet. Evol.">
        <title>Plasmid dynamics in Vibrio parahaemolyticus strains related to shrimp Acute Hepatopancreatic Necrosis Syndrome (AHPNS).</title>
        <authorList>
            <person name="Theethakaew C."/>
            <person name="Nakamura S."/>
            <person name="Motooka D."/>
            <person name="Matsuda S."/>
            <person name="Kodama T."/>
            <person name="Chonsin K."/>
            <person name="Suthienkul O."/>
            <person name="Iida T."/>
        </authorList>
    </citation>
    <scope>NUCLEOTIDE SEQUENCE</scope>
    <source>
        <strain evidence="3">VPE61</strain>
        <plasmid evidence="2">pVP2HP</plasmid>
        <plasmid evidence="3">pVPE61b</plasmid>
    </source>
</reference>
<evidence type="ECO:0000313" key="5">
    <source>
        <dbReference type="EMBL" id="QHH12922.1"/>
    </source>
</evidence>
<organism evidence="3">
    <name type="scientific">Vibrio parahaemolyticus</name>
    <dbReference type="NCBI Taxonomy" id="670"/>
    <lineage>
        <taxon>Bacteria</taxon>
        <taxon>Pseudomonadati</taxon>
        <taxon>Pseudomonadota</taxon>
        <taxon>Gammaproteobacteria</taxon>
        <taxon>Vibrionales</taxon>
        <taxon>Vibrionaceae</taxon>
        <taxon>Vibrio</taxon>
    </lineage>
</organism>
<evidence type="ECO:0000256" key="1">
    <source>
        <dbReference type="SAM" id="SignalP"/>
    </source>
</evidence>
<sequence>MKFTLKASSIAVMAIVSASAFAAAPDSETQTAGTEIHWSGKVPMEFSDNGVILTSQGGTPLTEALKGGDIHFLKGATGYDGTFESSSIPLELHYRNCTKSDGTVDGTGSVDCVADGGSYVLGEGADAIGDLIVNSTWQLSSANFNIGGRENPELAATGQILMDGKAMVEGTSEVVASGKPVFTTANTTAATTLPAPGTRYTVNAAIMASNGI</sequence>
<dbReference type="EMBL" id="CP034300">
    <property type="protein sequence ID" value="QHH12922.1"/>
    <property type="molecule type" value="Genomic_DNA"/>
</dbReference>
<keyword evidence="3" id="KW-0614">Plasmid</keyword>
<dbReference type="EMBL" id="AP014859">
    <property type="protein sequence ID" value="BAX56789.1"/>
    <property type="molecule type" value="Genomic_DNA"/>
</dbReference>
<feature type="chain" id="PRO_5014278198" evidence="1">
    <location>
        <begin position="23"/>
        <end position="212"/>
    </location>
</feature>
<evidence type="ECO:0000313" key="4">
    <source>
        <dbReference type="EMBL" id="NMU24457.1"/>
    </source>
</evidence>
<evidence type="ECO:0000313" key="3">
    <source>
        <dbReference type="EMBL" id="BAX57050.1"/>
    </source>
</evidence>
<geneLocation type="plasmid" evidence="5">
    <name>pVPSD2016-1</name>
</geneLocation>
<reference evidence="4 7" key="3">
    <citation type="submission" date="2020-04" db="EMBL/GenBank/DDBJ databases">
        <title>Whole-genome sequencing of Vibrio spp. from China reveals different genetic environments of blaCTX-M-14 among diverse lineages.</title>
        <authorList>
            <person name="Zheng Z."/>
            <person name="Ye L."/>
            <person name="Chen S."/>
        </authorList>
    </citation>
    <scope>NUCLEOTIDE SEQUENCE [LARGE SCALE GENOMIC DNA]</scope>
    <source>
        <strain evidence="4 7">Vb0574</strain>
    </source>
</reference>
<keyword evidence="1" id="KW-0732">Signal</keyword>
<gene>
    <name evidence="5" type="ORF">EHC69_26970</name>
    <name evidence="4" type="ORF">HKB21_02310</name>
</gene>
<evidence type="ECO:0000313" key="7">
    <source>
        <dbReference type="Proteomes" id="UP000555836"/>
    </source>
</evidence>
<name>A0A1Y1BAW2_VIBPH</name>